<evidence type="ECO:0000313" key="1">
    <source>
        <dbReference type="EMBL" id="GEA68491.1"/>
    </source>
</evidence>
<evidence type="ECO:0008006" key="3">
    <source>
        <dbReference type="Google" id="ProtNLM"/>
    </source>
</evidence>
<proteinExistence type="predicted"/>
<sequence length="499" mass="56688">MTILSTLNSVVDDVLQANAVPIYRLSVDGIDISSKINNRLVQMRIENKRGFETDTLDLTLSDHDGLLEIPSKGAVIQAWIGWQLTGLVYKGSFVVKEVEHAGAPDVLRIRATSGDMKKSLKKKKERSFDDIALGDLIRKIAIEHDLNDQVSEELANHKIIHIDQNESDANLLTRLADEHDAIATIKNGMLLFMPKGKSQTISGQELPTFVLTRSKGDEHRYSFSDGGEEVTAIRAFYYDDKMAKKLEVIVGDQSHQNIKELRHIHRDKQTATLAARAKLNHFKRTAETLSYRLARGVPDLIPEQTFLFIGVKEQIDEIFWLGTTVTDTLNDRGYTTDLQLEVFFPDADDVSELFEDQFVSEKNKKWTGVVVYYQEGDKAVKLTKGDQSNPKHFSYLYLTKAGAQQRLDREYALLDLETGKFTAHNELDQKAYTGLKTQYTIGQNKSPRYWVTLGDQTNPKVIDRVFQSKVAAEKRLKRELPRLNAKKDMLEQVKTDQKL</sequence>
<gene>
    <name evidence="1" type="ORF">PA3_26490</name>
</gene>
<dbReference type="RefSeq" id="WP_141316308.1">
    <property type="nucleotide sequence ID" value="NZ_BJLJ01000011.1"/>
</dbReference>
<reference evidence="1 2" key="1">
    <citation type="submission" date="2019-06" db="EMBL/GenBank/DDBJ databases">
        <title>Whole genome shotgun sequence of Acinetobacter pittii NBRC 110514.</title>
        <authorList>
            <person name="Hosoyama A."/>
            <person name="Uohara A."/>
            <person name="Ohji S."/>
            <person name="Ichikawa N."/>
        </authorList>
    </citation>
    <scope>NUCLEOTIDE SEQUENCE [LARGE SCALE GENOMIC DNA]</scope>
    <source>
        <strain evidence="1 2">NBRC 110514</strain>
    </source>
</reference>
<dbReference type="Pfam" id="PF05954">
    <property type="entry name" value="Phage_GPD"/>
    <property type="match status" value="1"/>
</dbReference>
<comment type="caution">
    <text evidence="1">The sequence shown here is derived from an EMBL/GenBank/DDBJ whole genome shotgun (WGS) entry which is preliminary data.</text>
</comment>
<dbReference type="SUPFAM" id="SSF69279">
    <property type="entry name" value="Phage tail proteins"/>
    <property type="match status" value="1"/>
</dbReference>
<name>A0A4Y3J932_ACIPI</name>
<dbReference type="AlphaFoldDB" id="A0A4Y3J932"/>
<organism evidence="1 2">
    <name type="scientific">Acinetobacter pittii</name>
    <name type="common">Acinetobacter genomosp. 3</name>
    <dbReference type="NCBI Taxonomy" id="48296"/>
    <lineage>
        <taxon>Bacteria</taxon>
        <taxon>Pseudomonadati</taxon>
        <taxon>Pseudomonadota</taxon>
        <taxon>Gammaproteobacteria</taxon>
        <taxon>Moraxellales</taxon>
        <taxon>Moraxellaceae</taxon>
        <taxon>Acinetobacter</taxon>
        <taxon>Acinetobacter calcoaceticus/baumannii complex</taxon>
    </lineage>
</organism>
<protein>
    <recommendedName>
        <fullName evidence="3">DNA primase</fullName>
    </recommendedName>
</protein>
<evidence type="ECO:0000313" key="2">
    <source>
        <dbReference type="Proteomes" id="UP000317717"/>
    </source>
</evidence>
<dbReference type="Proteomes" id="UP000317717">
    <property type="component" value="Unassembled WGS sequence"/>
</dbReference>
<dbReference type="EMBL" id="BJLJ01000011">
    <property type="protein sequence ID" value="GEA68491.1"/>
    <property type="molecule type" value="Genomic_DNA"/>
</dbReference>
<accession>A0A4Y3J932</accession>